<sequence length="83" mass="9663">METVKQYENFIENALQMRDDSIIREKQLIGQYCSNVSNTADEDSYDNDEKTRKSLLLEESIEIQEEEEGSDEDIIVEVALEDQ</sequence>
<dbReference type="Proteomes" id="UP001458880">
    <property type="component" value="Unassembled WGS sequence"/>
</dbReference>
<dbReference type="EMBL" id="JASPKY010000858">
    <property type="protein sequence ID" value="KAK9680929.1"/>
    <property type="molecule type" value="Genomic_DNA"/>
</dbReference>
<proteinExistence type="predicted"/>
<reference evidence="1 2" key="1">
    <citation type="journal article" date="2024" name="BMC Genomics">
        <title>De novo assembly and annotation of Popillia japonica's genome with initial clues to its potential as an invasive pest.</title>
        <authorList>
            <person name="Cucini C."/>
            <person name="Boschi S."/>
            <person name="Funari R."/>
            <person name="Cardaioli E."/>
            <person name="Iannotti N."/>
            <person name="Marturano G."/>
            <person name="Paoli F."/>
            <person name="Bruttini M."/>
            <person name="Carapelli A."/>
            <person name="Frati F."/>
            <person name="Nardi F."/>
        </authorList>
    </citation>
    <scope>NUCLEOTIDE SEQUENCE [LARGE SCALE GENOMIC DNA]</scope>
    <source>
        <strain evidence="1">DMR45628</strain>
    </source>
</reference>
<accession>A0AAW1HVQ6</accession>
<keyword evidence="2" id="KW-1185">Reference proteome</keyword>
<gene>
    <name evidence="1" type="ORF">QE152_g38715</name>
</gene>
<protein>
    <submittedName>
        <fullName evidence="1">Uncharacterized protein</fullName>
    </submittedName>
</protein>
<evidence type="ECO:0000313" key="1">
    <source>
        <dbReference type="EMBL" id="KAK9680929.1"/>
    </source>
</evidence>
<name>A0AAW1HVQ6_POPJA</name>
<comment type="caution">
    <text evidence="1">The sequence shown here is derived from an EMBL/GenBank/DDBJ whole genome shotgun (WGS) entry which is preliminary data.</text>
</comment>
<evidence type="ECO:0000313" key="2">
    <source>
        <dbReference type="Proteomes" id="UP001458880"/>
    </source>
</evidence>
<organism evidence="1 2">
    <name type="scientific">Popillia japonica</name>
    <name type="common">Japanese beetle</name>
    <dbReference type="NCBI Taxonomy" id="7064"/>
    <lineage>
        <taxon>Eukaryota</taxon>
        <taxon>Metazoa</taxon>
        <taxon>Ecdysozoa</taxon>
        <taxon>Arthropoda</taxon>
        <taxon>Hexapoda</taxon>
        <taxon>Insecta</taxon>
        <taxon>Pterygota</taxon>
        <taxon>Neoptera</taxon>
        <taxon>Endopterygota</taxon>
        <taxon>Coleoptera</taxon>
        <taxon>Polyphaga</taxon>
        <taxon>Scarabaeiformia</taxon>
        <taxon>Scarabaeidae</taxon>
        <taxon>Rutelinae</taxon>
        <taxon>Popillia</taxon>
    </lineage>
</organism>
<dbReference type="AlphaFoldDB" id="A0AAW1HVQ6"/>